<organism evidence="1 2">
    <name type="scientific">Dokdonella immobilis</name>
    <dbReference type="NCBI Taxonomy" id="578942"/>
    <lineage>
        <taxon>Bacteria</taxon>
        <taxon>Pseudomonadati</taxon>
        <taxon>Pseudomonadota</taxon>
        <taxon>Gammaproteobacteria</taxon>
        <taxon>Lysobacterales</taxon>
        <taxon>Rhodanobacteraceae</taxon>
        <taxon>Dokdonella</taxon>
    </lineage>
</organism>
<reference evidence="1 2" key="1">
    <citation type="submission" date="2016-10" db="EMBL/GenBank/DDBJ databases">
        <authorList>
            <person name="de Groot N.N."/>
        </authorList>
    </citation>
    <scope>NUCLEOTIDE SEQUENCE [LARGE SCALE GENOMIC DNA]</scope>
    <source>
        <strain evidence="1 2">CGMCC 1.7659</strain>
    </source>
</reference>
<keyword evidence="2" id="KW-1185">Reference proteome</keyword>
<dbReference type="EMBL" id="FOVF01000035">
    <property type="protein sequence ID" value="SFN60048.1"/>
    <property type="molecule type" value="Genomic_DNA"/>
</dbReference>
<dbReference type="Pfam" id="PF14334">
    <property type="entry name" value="DUF4390"/>
    <property type="match status" value="1"/>
</dbReference>
<dbReference type="STRING" id="578942.SAMN05216289_13514"/>
<dbReference type="RefSeq" id="WP_092410305.1">
    <property type="nucleotide sequence ID" value="NZ_FOVF01000035.1"/>
</dbReference>
<gene>
    <name evidence="1" type="ORF">SAMN05216289_13514</name>
</gene>
<dbReference type="AlphaFoldDB" id="A0A1I5ACC7"/>
<dbReference type="Proteomes" id="UP000198575">
    <property type="component" value="Unassembled WGS sequence"/>
</dbReference>
<dbReference type="InterPro" id="IPR025500">
    <property type="entry name" value="DUF4390"/>
</dbReference>
<evidence type="ECO:0008006" key="3">
    <source>
        <dbReference type="Google" id="ProtNLM"/>
    </source>
</evidence>
<evidence type="ECO:0000313" key="2">
    <source>
        <dbReference type="Proteomes" id="UP000198575"/>
    </source>
</evidence>
<dbReference type="PROSITE" id="PS51257">
    <property type="entry name" value="PROKAR_LIPOPROTEIN"/>
    <property type="match status" value="1"/>
</dbReference>
<name>A0A1I5ACC7_9GAMM</name>
<proteinExistence type="predicted"/>
<evidence type="ECO:0000313" key="1">
    <source>
        <dbReference type="EMBL" id="SFN60048.1"/>
    </source>
</evidence>
<sequence>MRLWKKLLSVPVAIGLLGGCDALREQAPGTLRVRDARLVAAATGPRLEVDLDCRFNGPISDALEHGIPITLNMGLTADGGRGTLSNRRQVELRYFPLTRRYQLRDSASGELRSFPASAYLTDALASLRLPLPRGFADLPPGTRLRLEIGLDHAALPGALRLPAMLEPAWRLEAPEYAWTVTAG</sequence>
<protein>
    <recommendedName>
        <fullName evidence="3">DUF4390 domain-containing protein</fullName>
    </recommendedName>
</protein>
<accession>A0A1I5ACC7</accession>